<reference evidence="7" key="1">
    <citation type="submission" date="2022-03" db="EMBL/GenBank/DDBJ databases">
        <title>De novo assembled genomes of Belliella spp. (Cyclobacteriaceae) strains.</title>
        <authorList>
            <person name="Szabo A."/>
            <person name="Korponai K."/>
            <person name="Felfoldi T."/>
        </authorList>
    </citation>
    <scope>NUCLEOTIDE SEQUENCE</scope>
    <source>
        <strain evidence="7">DSM 111903</strain>
    </source>
</reference>
<dbReference type="InterPro" id="IPR025657">
    <property type="entry name" value="RadC_JAB"/>
</dbReference>
<gene>
    <name evidence="7" type="ORF">MM213_12725</name>
</gene>
<evidence type="ECO:0000256" key="1">
    <source>
        <dbReference type="ARBA" id="ARBA00022670"/>
    </source>
</evidence>
<protein>
    <submittedName>
        <fullName evidence="7">JAB domain-containing protein</fullName>
    </submittedName>
</protein>
<keyword evidence="5" id="KW-0482">Metalloprotease</keyword>
<accession>A0ABS9VEH6</accession>
<dbReference type="PANTHER" id="PTHR30471">
    <property type="entry name" value="DNA REPAIR PROTEIN RADC"/>
    <property type="match status" value="1"/>
</dbReference>
<dbReference type="Gene3D" id="3.40.140.10">
    <property type="entry name" value="Cytidine Deaminase, domain 2"/>
    <property type="match status" value="1"/>
</dbReference>
<dbReference type="InterPro" id="IPR037518">
    <property type="entry name" value="MPN"/>
</dbReference>
<keyword evidence="2" id="KW-0479">Metal-binding</keyword>
<dbReference type="Pfam" id="PF04002">
    <property type="entry name" value="RadC"/>
    <property type="match status" value="1"/>
</dbReference>
<name>A0ABS9VEH6_9BACT</name>
<dbReference type="PROSITE" id="PS50249">
    <property type="entry name" value="MPN"/>
    <property type="match status" value="1"/>
</dbReference>
<comment type="caution">
    <text evidence="7">The sequence shown here is derived from an EMBL/GenBank/DDBJ whole genome shotgun (WGS) entry which is preliminary data.</text>
</comment>
<evidence type="ECO:0000313" key="8">
    <source>
        <dbReference type="Proteomes" id="UP001165430"/>
    </source>
</evidence>
<evidence type="ECO:0000259" key="6">
    <source>
        <dbReference type="PROSITE" id="PS50249"/>
    </source>
</evidence>
<dbReference type="CDD" id="cd08071">
    <property type="entry name" value="MPN_DUF2466"/>
    <property type="match status" value="1"/>
</dbReference>
<dbReference type="Proteomes" id="UP001165430">
    <property type="component" value="Unassembled WGS sequence"/>
</dbReference>
<evidence type="ECO:0000256" key="2">
    <source>
        <dbReference type="ARBA" id="ARBA00022723"/>
    </source>
</evidence>
<keyword evidence="4" id="KW-0862">Zinc</keyword>
<sequence>METSKNIIAPKVAEIELVYKTKVKASDRPKITRSDDAKTILMDNWDTDKIEFIEQFKVMYLNRNSKVTGIVEISTGGTSATIVDVKLIYAGALKANVSSIILAHNHPSGNLKPSHQDIRLTEKLKKAGEILDISIIDHLIITKDNGYFSFADEGLL</sequence>
<keyword evidence="8" id="KW-1185">Reference proteome</keyword>
<keyword evidence="3" id="KW-0378">Hydrolase</keyword>
<dbReference type="RefSeq" id="WP_241412767.1">
    <property type="nucleotide sequence ID" value="NZ_JAKZGO010000009.1"/>
</dbReference>
<proteinExistence type="predicted"/>
<evidence type="ECO:0000313" key="7">
    <source>
        <dbReference type="EMBL" id="MCH7414355.1"/>
    </source>
</evidence>
<dbReference type="InterPro" id="IPR020891">
    <property type="entry name" value="UPF0758_CS"/>
</dbReference>
<feature type="domain" description="MPN" evidence="6">
    <location>
        <begin position="30"/>
        <end position="156"/>
    </location>
</feature>
<dbReference type="PROSITE" id="PS01302">
    <property type="entry name" value="UPF0758"/>
    <property type="match status" value="1"/>
</dbReference>
<dbReference type="PANTHER" id="PTHR30471:SF3">
    <property type="entry name" value="UPF0758 PROTEIN YEES-RELATED"/>
    <property type="match status" value="1"/>
</dbReference>
<dbReference type="EMBL" id="JAKZGO010000009">
    <property type="protein sequence ID" value="MCH7414355.1"/>
    <property type="molecule type" value="Genomic_DNA"/>
</dbReference>
<evidence type="ECO:0000256" key="3">
    <source>
        <dbReference type="ARBA" id="ARBA00022801"/>
    </source>
</evidence>
<dbReference type="InterPro" id="IPR001405">
    <property type="entry name" value="UPF0758"/>
</dbReference>
<evidence type="ECO:0000256" key="5">
    <source>
        <dbReference type="ARBA" id="ARBA00023049"/>
    </source>
</evidence>
<keyword evidence="1" id="KW-0645">Protease</keyword>
<evidence type="ECO:0000256" key="4">
    <source>
        <dbReference type="ARBA" id="ARBA00022833"/>
    </source>
</evidence>
<organism evidence="7 8">
    <name type="scientific">Belliella alkalica</name>
    <dbReference type="NCBI Taxonomy" id="1730871"/>
    <lineage>
        <taxon>Bacteria</taxon>
        <taxon>Pseudomonadati</taxon>
        <taxon>Bacteroidota</taxon>
        <taxon>Cytophagia</taxon>
        <taxon>Cytophagales</taxon>
        <taxon>Cyclobacteriaceae</taxon>
        <taxon>Belliella</taxon>
    </lineage>
</organism>